<protein>
    <submittedName>
        <fullName evidence="1">Uncharacterized protein</fullName>
    </submittedName>
</protein>
<reference evidence="1" key="1">
    <citation type="submission" date="2009-07" db="EMBL/GenBank/DDBJ databases">
        <authorList>
            <person name="Weinstock G."/>
            <person name="Sodergren E."/>
            <person name="Clifton S."/>
            <person name="Fulton L."/>
            <person name="Fulton B."/>
            <person name="Courtney L."/>
            <person name="Fronick C."/>
            <person name="Harrison M."/>
            <person name="Strong C."/>
            <person name="Farmer C."/>
            <person name="Delahaunty K."/>
            <person name="Markovic C."/>
            <person name="Hall O."/>
            <person name="Minx P."/>
            <person name="Tomlinson C."/>
            <person name="Mitreva M."/>
            <person name="Nelson J."/>
            <person name="Hou S."/>
            <person name="Wollam A."/>
            <person name="Pepin K.H."/>
            <person name="Johnson M."/>
            <person name="Bhonagiri V."/>
            <person name="Nash W.E."/>
            <person name="Warren W."/>
            <person name="Chinwalla A."/>
            <person name="Mardis E.R."/>
            <person name="Wilson R.K."/>
        </authorList>
    </citation>
    <scope>NUCLEOTIDE SEQUENCE [LARGE SCALE GENOMIC DNA]</scope>
    <source>
        <strain evidence="1">ATCC 29256</strain>
    </source>
</reference>
<evidence type="ECO:0000313" key="1">
    <source>
        <dbReference type="EMBL" id="EET43795.1"/>
    </source>
</evidence>
<organism evidence="1 2">
    <name type="scientific">Neisseria sicca ATCC 29256</name>
    <dbReference type="NCBI Taxonomy" id="547045"/>
    <lineage>
        <taxon>Bacteria</taxon>
        <taxon>Pseudomonadati</taxon>
        <taxon>Pseudomonadota</taxon>
        <taxon>Betaproteobacteria</taxon>
        <taxon>Neisseriales</taxon>
        <taxon>Neisseriaceae</taxon>
        <taxon>Neisseria</taxon>
    </lineage>
</organism>
<evidence type="ECO:0000313" key="2">
    <source>
        <dbReference type="Proteomes" id="UP000005365"/>
    </source>
</evidence>
<accession>C6M772</accession>
<comment type="caution">
    <text evidence="1">The sequence shown here is derived from an EMBL/GenBank/DDBJ whole genome shotgun (WGS) entry which is preliminary data.</text>
</comment>
<proteinExistence type="predicted"/>
<dbReference type="RefSeq" id="WP_003759562.1">
    <property type="nucleotide sequence ID" value="NZ_ACKO02000015.1"/>
</dbReference>
<name>C6M772_NEISI</name>
<dbReference type="EMBL" id="ACKO02000015">
    <property type="protein sequence ID" value="EET43795.1"/>
    <property type="molecule type" value="Genomic_DNA"/>
</dbReference>
<dbReference type="Proteomes" id="UP000005365">
    <property type="component" value="Unassembled WGS sequence"/>
</dbReference>
<sequence>MKQENDTLARLKANIGAKLHHVTEYHRDQEEHEMLERMISQGMIPQDDYSKEERKLLIKAFFAFMYGQKGDLTRETAQEFDLVLQEILSNRCTTNLPPEKNAHDLYIAGQLLFENKCDIKCFLSYPGHSERYKYKDLTFKPDLKTEIDK</sequence>
<dbReference type="AlphaFoldDB" id="C6M772"/>
<gene>
    <name evidence="1" type="ORF">NEISICOT_02379</name>
</gene>
<keyword evidence="2" id="KW-1185">Reference proteome</keyword>